<proteinExistence type="predicted"/>
<evidence type="ECO:0000256" key="1">
    <source>
        <dbReference type="SAM" id="MobiDB-lite"/>
    </source>
</evidence>
<accession>F0V8W0</accession>
<protein>
    <submittedName>
        <fullName evidence="2">Uncharacterized protein</fullName>
    </submittedName>
</protein>
<feature type="compositionally biased region" description="Basic and acidic residues" evidence="1">
    <location>
        <begin position="477"/>
        <end position="518"/>
    </location>
</feature>
<evidence type="ECO:0000313" key="3">
    <source>
        <dbReference type="EMBL" id="CEL64746.1"/>
    </source>
</evidence>
<reference evidence="3" key="4">
    <citation type="journal article" date="2015" name="PLoS ONE">
        <title>Comprehensive Evaluation of Toxoplasma gondii VEG and Neospora caninum LIV Genomes with Tachyzoite Stage Transcriptome and Proteome Defines Novel Transcript Features.</title>
        <authorList>
            <person name="Ramaprasad A."/>
            <person name="Mourier T."/>
            <person name="Naeem R."/>
            <person name="Malas T.B."/>
            <person name="Moussa E."/>
            <person name="Panigrahi A."/>
            <person name="Vermont S.J."/>
            <person name="Otto T.D."/>
            <person name="Wastling J."/>
            <person name="Pain A."/>
        </authorList>
    </citation>
    <scope>NUCLEOTIDE SEQUENCE</scope>
    <source>
        <strain evidence="3">Liverpool</strain>
    </source>
</reference>
<name>F0V8W0_NEOCL</name>
<organism evidence="2 4">
    <name type="scientific">Neospora caninum (strain Liverpool)</name>
    <dbReference type="NCBI Taxonomy" id="572307"/>
    <lineage>
        <taxon>Eukaryota</taxon>
        <taxon>Sar</taxon>
        <taxon>Alveolata</taxon>
        <taxon>Apicomplexa</taxon>
        <taxon>Conoidasida</taxon>
        <taxon>Coccidia</taxon>
        <taxon>Eucoccidiorida</taxon>
        <taxon>Eimeriorina</taxon>
        <taxon>Sarcocystidae</taxon>
        <taxon>Neospora</taxon>
    </lineage>
</organism>
<feature type="region of interest" description="Disordered" evidence="1">
    <location>
        <begin position="222"/>
        <end position="251"/>
    </location>
</feature>
<feature type="compositionally biased region" description="Basic and acidic residues" evidence="1">
    <location>
        <begin position="560"/>
        <end position="587"/>
    </location>
</feature>
<dbReference type="EMBL" id="FR823382">
    <property type="protein sequence ID" value="CBZ50151.1"/>
    <property type="molecule type" value="Genomic_DNA"/>
</dbReference>
<reference evidence="4" key="3">
    <citation type="journal article" date="2012" name="PLoS Pathog.">
        <title>Comparative genomics of the apicomplexan parasites Toxoplasma gondii and Neospora caninum: Coccidia differing in host range and transmission strategy.</title>
        <authorList>
            <person name="Reid A.J."/>
            <person name="Vermont S.J."/>
            <person name="Cotton J.A."/>
            <person name="Harris D."/>
            <person name="Hill-Cawthorne G.A."/>
            <person name="Konen-Waisman S."/>
            <person name="Latham S.M."/>
            <person name="Mourier T."/>
            <person name="Norton R."/>
            <person name="Quail M.A."/>
            <person name="Sanders M."/>
            <person name="Shanmugam D."/>
            <person name="Sohal A."/>
            <person name="Wasmuth J.D."/>
            <person name="Brunk B."/>
            <person name="Grigg M.E."/>
            <person name="Howard J.C."/>
            <person name="Parkinson J."/>
            <person name="Roos D.S."/>
            <person name="Trees A.J."/>
            <person name="Berriman M."/>
            <person name="Pain A."/>
            <person name="Wastling J.M."/>
        </authorList>
    </citation>
    <scope>NUCLEOTIDE SEQUENCE [LARGE SCALE GENOMIC DNA]</scope>
    <source>
        <strain evidence="4">Liverpool</strain>
    </source>
</reference>
<dbReference type="VEuPathDB" id="ToxoDB:NCLIV_006260"/>
<evidence type="ECO:0000313" key="4">
    <source>
        <dbReference type="Proteomes" id="UP000007494"/>
    </source>
</evidence>
<reference evidence="2" key="1">
    <citation type="submission" date="2011-02" db="EMBL/GenBank/DDBJ databases">
        <authorList>
            <person name="Aslett M."/>
        </authorList>
    </citation>
    <scope>NUCLEOTIDE SEQUENCE</scope>
    <source>
        <strain evidence="2">Liverpool</strain>
    </source>
</reference>
<dbReference type="OrthoDB" id="333716at2759"/>
<feature type="compositionally biased region" description="Low complexity" evidence="1">
    <location>
        <begin position="102"/>
        <end position="162"/>
    </location>
</feature>
<dbReference type="EMBL" id="LN714476">
    <property type="protein sequence ID" value="CEL64746.1"/>
    <property type="molecule type" value="Genomic_DNA"/>
</dbReference>
<sequence length="587" mass="62096">MPPVPPSGGLLSSSAAAAVLRAAKLDGATAQAPTVTSCVKGFPVFSAFQREGPVAAVRPPSAASLFFGDAVAISAGTQASARRAEQVERLQHLLAQRRRVGSSSSQAASTSSTPAKDSPSPSSTTSFSGSGSKAGSQSASESKAGRQASAGSAGGASVASSSDRADVPPEKATTTTHDTSDIHKTEGGASGNPAMPFVAQTPEEDAAHSNASILYPMPARGAAPNQRSGTMHKAEAAEAHDMSANRDAEPNSKSSLFNTCASIGLFATGAGLILWGLGGGACLFTQQSQPVNVTWDFVKDDPRVTEVMGPNFQRECWWGGYERDDSARVKLRLKGGEGQKGIVVCDLSRESATAPWKIMVLNFMRIDDKRSSPQSGKTEKEQMEEVMSSAIALYPPQPDRKKQAEQFASGTAIDYAALMKSKSDRPWEDVEEAPSNGKQSSGFLGFHGSRREQPKSQEGGAATNLQRQAGGAQTESARQEAKKRQEETKKQEDAKKQEDKKKQEAAAKELGQKQDATKQRVGATRGPDPPKPPVVGEETTDGIMGRGAEKAKIPPLTSRNFEKKYSQKDPSEKVHVLRDGEHESNRT</sequence>
<gene>
    <name evidence="3" type="ORF">BN1204_006260</name>
    <name evidence="2" type="ORF">NCLIV_006260</name>
</gene>
<evidence type="ECO:0000313" key="2">
    <source>
        <dbReference type="EMBL" id="CBZ50151.1"/>
    </source>
</evidence>
<feature type="compositionally biased region" description="Polar residues" evidence="1">
    <location>
        <begin position="463"/>
        <end position="476"/>
    </location>
</feature>
<dbReference type="AlphaFoldDB" id="F0V8W0"/>
<feature type="region of interest" description="Disordered" evidence="1">
    <location>
        <begin position="424"/>
        <end position="587"/>
    </location>
</feature>
<keyword evidence="4" id="KW-1185">Reference proteome</keyword>
<feature type="compositionally biased region" description="Basic and acidic residues" evidence="1">
    <location>
        <begin position="232"/>
        <end position="250"/>
    </location>
</feature>
<dbReference type="GeneID" id="13446209"/>
<reference evidence="2" key="2">
    <citation type="submission" date="2011-03" db="EMBL/GenBank/DDBJ databases">
        <title>Comparative genomics and transcriptomics of Neospora caninum and Toxoplasma gondii.</title>
        <authorList>
            <person name="Reid A.J."/>
            <person name="Sohal A."/>
            <person name="Harris D."/>
            <person name="Quail M."/>
            <person name="Sanders M."/>
            <person name="Berriman M."/>
            <person name="Wastling J.M."/>
            <person name="Pain A."/>
        </authorList>
    </citation>
    <scope>NUCLEOTIDE SEQUENCE</scope>
    <source>
        <strain evidence="2">Liverpool</strain>
    </source>
</reference>
<dbReference type="Proteomes" id="UP000007494">
    <property type="component" value="Chromosome II"/>
</dbReference>
<dbReference type="OMA" id="FMRIDDK"/>
<feature type="region of interest" description="Disordered" evidence="1">
    <location>
        <begin position="96"/>
        <end position="196"/>
    </location>
</feature>
<dbReference type="InParanoid" id="F0V8W0"/>
<dbReference type="eggNOG" id="ENOG502QYRJ">
    <property type="taxonomic scope" value="Eukaryota"/>
</dbReference>
<dbReference type="RefSeq" id="XP_003880186.1">
    <property type="nucleotide sequence ID" value="XM_003880137.1"/>
</dbReference>